<dbReference type="Proteomes" id="UP001219525">
    <property type="component" value="Unassembled WGS sequence"/>
</dbReference>
<dbReference type="AlphaFoldDB" id="A0AAD6Y790"/>
<name>A0AAD6Y790_9AGAR</name>
<proteinExistence type="predicted"/>
<protein>
    <submittedName>
        <fullName evidence="2">Uncharacterized protein</fullName>
    </submittedName>
</protein>
<sequence length="243" mass="25743">MHPQGYPKHTTAVVFFSRESTDRGTLGGAVTEITYFGGSDTRAEIIISALLLADPKYLISDALAASPSHLKWLLLPAIGRVGFIGCPRCLRRGALGWSEHRNWHGGRSLRVGAVLGAGSKRRAVGDAAGGRRAAGSGWQAMVTGVRRVRRETGDQLEMAMRAARTACRGAAILSNISCSVRWTVHVPCVQFRGSGRRPAGVGQRVPSGEHAAGTSKPAGTGERRSASGQQEPPARAANSERRA</sequence>
<organism evidence="2 3">
    <name type="scientific">Mycena pura</name>
    <dbReference type="NCBI Taxonomy" id="153505"/>
    <lineage>
        <taxon>Eukaryota</taxon>
        <taxon>Fungi</taxon>
        <taxon>Dikarya</taxon>
        <taxon>Basidiomycota</taxon>
        <taxon>Agaricomycotina</taxon>
        <taxon>Agaricomycetes</taxon>
        <taxon>Agaricomycetidae</taxon>
        <taxon>Agaricales</taxon>
        <taxon>Marasmiineae</taxon>
        <taxon>Mycenaceae</taxon>
        <taxon>Mycena</taxon>
    </lineage>
</organism>
<dbReference type="EMBL" id="JARJCW010000098">
    <property type="protein sequence ID" value="KAJ7194449.1"/>
    <property type="molecule type" value="Genomic_DNA"/>
</dbReference>
<reference evidence="2" key="1">
    <citation type="submission" date="2023-03" db="EMBL/GenBank/DDBJ databases">
        <title>Massive genome expansion in bonnet fungi (Mycena s.s.) driven by repeated elements and novel gene families across ecological guilds.</title>
        <authorList>
            <consortium name="Lawrence Berkeley National Laboratory"/>
            <person name="Harder C.B."/>
            <person name="Miyauchi S."/>
            <person name="Viragh M."/>
            <person name="Kuo A."/>
            <person name="Thoen E."/>
            <person name="Andreopoulos B."/>
            <person name="Lu D."/>
            <person name="Skrede I."/>
            <person name="Drula E."/>
            <person name="Henrissat B."/>
            <person name="Morin E."/>
            <person name="Kohler A."/>
            <person name="Barry K."/>
            <person name="LaButti K."/>
            <person name="Morin E."/>
            <person name="Salamov A."/>
            <person name="Lipzen A."/>
            <person name="Mereny Z."/>
            <person name="Hegedus B."/>
            <person name="Baldrian P."/>
            <person name="Stursova M."/>
            <person name="Weitz H."/>
            <person name="Taylor A."/>
            <person name="Grigoriev I.V."/>
            <person name="Nagy L.G."/>
            <person name="Martin F."/>
            <person name="Kauserud H."/>
        </authorList>
    </citation>
    <scope>NUCLEOTIDE SEQUENCE</scope>
    <source>
        <strain evidence="2">9144</strain>
    </source>
</reference>
<evidence type="ECO:0000313" key="2">
    <source>
        <dbReference type="EMBL" id="KAJ7194449.1"/>
    </source>
</evidence>
<feature type="region of interest" description="Disordered" evidence="1">
    <location>
        <begin position="192"/>
        <end position="243"/>
    </location>
</feature>
<comment type="caution">
    <text evidence="2">The sequence shown here is derived from an EMBL/GenBank/DDBJ whole genome shotgun (WGS) entry which is preliminary data.</text>
</comment>
<evidence type="ECO:0000256" key="1">
    <source>
        <dbReference type="SAM" id="MobiDB-lite"/>
    </source>
</evidence>
<gene>
    <name evidence="2" type="ORF">GGX14DRAFT_404711</name>
</gene>
<keyword evidence="3" id="KW-1185">Reference proteome</keyword>
<accession>A0AAD6Y790</accession>
<evidence type="ECO:0000313" key="3">
    <source>
        <dbReference type="Proteomes" id="UP001219525"/>
    </source>
</evidence>